<dbReference type="PROSITE" id="PS00913">
    <property type="entry name" value="ADH_IRON_1"/>
    <property type="match status" value="1"/>
</dbReference>
<comment type="pathway">
    <text evidence="5">Polyol metabolism; glycerol fermentation; glycerone phosphate from glycerol (oxidative route): step 1/2.</text>
</comment>
<dbReference type="NCBIfam" id="NF006941">
    <property type="entry name" value="PRK09423.1"/>
    <property type="match status" value="1"/>
</dbReference>
<evidence type="ECO:0000256" key="9">
    <source>
        <dbReference type="PIRSR" id="PIRSR000112-1"/>
    </source>
</evidence>
<keyword evidence="15" id="KW-1185">Reference proteome</keyword>
<dbReference type="SUPFAM" id="SSF56796">
    <property type="entry name" value="Dehydroquinate synthase-like"/>
    <property type="match status" value="1"/>
</dbReference>
<comment type="cofactor">
    <cofactor evidence="9">
        <name>Zn(2+)</name>
        <dbReference type="ChEBI" id="CHEBI:29105"/>
    </cofactor>
    <text evidence="9">Binds 1 zinc ion per subunit.</text>
</comment>
<comment type="similarity">
    <text evidence="1">Belongs to the iron-containing alcohol dehydrogenase family.</text>
</comment>
<comment type="catalytic activity">
    <reaction evidence="8">
        <text>glycerol + NAD(+) = dihydroxyacetone + NADH + H(+)</text>
        <dbReference type="Rhea" id="RHEA:13769"/>
        <dbReference type="ChEBI" id="CHEBI:15378"/>
        <dbReference type="ChEBI" id="CHEBI:16016"/>
        <dbReference type="ChEBI" id="CHEBI:17754"/>
        <dbReference type="ChEBI" id="CHEBI:57540"/>
        <dbReference type="ChEBI" id="CHEBI:57945"/>
        <dbReference type="EC" id="1.1.1.6"/>
    </reaction>
</comment>
<proteinExistence type="inferred from homology"/>
<evidence type="ECO:0000313" key="13">
    <source>
        <dbReference type="EMBL" id="OCW24653.1"/>
    </source>
</evidence>
<evidence type="ECO:0000313" key="14">
    <source>
        <dbReference type="EMBL" id="PTC24139.1"/>
    </source>
</evidence>
<dbReference type="Pfam" id="PF00465">
    <property type="entry name" value="Fe-ADH"/>
    <property type="match status" value="1"/>
</dbReference>
<evidence type="ECO:0000256" key="2">
    <source>
        <dbReference type="ARBA" id="ARBA00022723"/>
    </source>
</evidence>
<dbReference type="Proteomes" id="UP000240571">
    <property type="component" value="Unassembled WGS sequence"/>
</dbReference>
<protein>
    <recommendedName>
        <fullName evidence="7">Glycerol dehydrogenase</fullName>
        <ecNumber evidence="6">1.1.1.6</ecNumber>
    </recommendedName>
</protein>
<dbReference type="Proteomes" id="UP000095081">
    <property type="component" value="Unassembled WGS sequence"/>
</dbReference>
<feature type="domain" description="Alcohol dehydrogenase iron-type/glycerol dehydrogenase GldA" evidence="12">
    <location>
        <begin position="8"/>
        <end position="154"/>
    </location>
</feature>
<dbReference type="EC" id="1.1.1.6" evidence="6"/>
<dbReference type="InterPro" id="IPR016205">
    <property type="entry name" value="Glycerol_DH"/>
</dbReference>
<dbReference type="AlphaFoldDB" id="A0A2T4FL49"/>
<gene>
    <name evidence="13" type="ORF">BBG20_18120</name>
    <name evidence="14" type="ORF">C9382_28860</name>
</gene>
<dbReference type="CDD" id="cd08170">
    <property type="entry name" value="GlyDH"/>
    <property type="match status" value="1"/>
</dbReference>
<dbReference type="PANTHER" id="PTHR43616">
    <property type="entry name" value="GLYCEROL DEHYDROGENASE"/>
    <property type="match status" value="1"/>
</dbReference>
<feature type="binding site" evidence="11">
    <location>
        <position position="125"/>
    </location>
    <ligand>
        <name>NAD(+)</name>
        <dbReference type="ChEBI" id="CHEBI:57540"/>
    </ligand>
</feature>
<dbReference type="InterPro" id="IPR001670">
    <property type="entry name" value="ADH_Fe/GldA"/>
</dbReference>
<evidence type="ECO:0000256" key="10">
    <source>
        <dbReference type="PIRSR" id="PIRSR000112-2"/>
    </source>
</evidence>
<reference evidence="14 16" key="2">
    <citation type="submission" date="2018-03" db="EMBL/GenBank/DDBJ databases">
        <title>Diversity of bacteria associated with corn roots inoculated with woodland soils in Canada, and Description of Pseudomonas aylmerense sp. nov.</title>
        <authorList>
            <person name="Tambong J.T."/>
            <person name="Xu R."/>
            <person name="Tchagang C."/>
        </authorList>
    </citation>
    <scope>NUCLEOTIDE SEQUENCE [LARGE SCALE GENOMIC DNA]</scope>
    <source>
        <strain evidence="14 16">S1E44</strain>
    </source>
</reference>
<feature type="binding site" evidence="9">
    <location>
        <position position="266"/>
    </location>
    <ligand>
        <name>glycerol</name>
        <dbReference type="ChEBI" id="CHEBI:17754"/>
    </ligand>
</feature>
<feature type="binding site" evidence="9">
    <location>
        <position position="171"/>
    </location>
    <ligand>
        <name>glycerol</name>
        <dbReference type="ChEBI" id="CHEBI:17754"/>
    </ligand>
</feature>
<feature type="binding site" evidence="9">
    <location>
        <position position="283"/>
    </location>
    <ligand>
        <name>glycerol</name>
        <dbReference type="ChEBI" id="CHEBI:17754"/>
    </ligand>
</feature>
<evidence type="ECO:0000256" key="7">
    <source>
        <dbReference type="ARBA" id="ARBA00040132"/>
    </source>
</evidence>
<comment type="caution">
    <text evidence="14">The sequence shown here is derived from an EMBL/GenBank/DDBJ whole genome shotgun (WGS) entry which is preliminary data.</text>
</comment>
<evidence type="ECO:0000256" key="6">
    <source>
        <dbReference type="ARBA" id="ARBA00039147"/>
    </source>
</evidence>
<keyword evidence="4 11" id="KW-0520">NAD</keyword>
<evidence type="ECO:0000256" key="1">
    <source>
        <dbReference type="ARBA" id="ARBA00007358"/>
    </source>
</evidence>
<feature type="binding site" evidence="11">
    <location>
        <position position="127"/>
    </location>
    <ligand>
        <name>NAD(+)</name>
        <dbReference type="ChEBI" id="CHEBI:57540"/>
    </ligand>
</feature>
<evidence type="ECO:0000256" key="8">
    <source>
        <dbReference type="ARBA" id="ARBA00049006"/>
    </source>
</evidence>
<dbReference type="GO" id="GO:0046872">
    <property type="term" value="F:metal ion binding"/>
    <property type="evidence" value="ECO:0007669"/>
    <property type="project" value="UniProtKB-KW"/>
</dbReference>
<evidence type="ECO:0000256" key="5">
    <source>
        <dbReference type="ARBA" id="ARBA00037918"/>
    </source>
</evidence>
<evidence type="ECO:0000313" key="15">
    <source>
        <dbReference type="Proteomes" id="UP000095081"/>
    </source>
</evidence>
<accession>A0A2T4FL49</accession>
<evidence type="ECO:0000256" key="3">
    <source>
        <dbReference type="ARBA" id="ARBA00023002"/>
    </source>
</evidence>
<dbReference type="GO" id="GO:0008888">
    <property type="term" value="F:glycerol dehydrogenase (NAD+) activity"/>
    <property type="evidence" value="ECO:0007669"/>
    <property type="project" value="UniProtKB-EC"/>
</dbReference>
<dbReference type="Gene3D" id="1.20.1090.10">
    <property type="entry name" value="Dehydroquinate synthase-like - alpha domain"/>
    <property type="match status" value="1"/>
</dbReference>
<dbReference type="EMBL" id="MAUE01000026">
    <property type="protein sequence ID" value="OCW24653.1"/>
    <property type="molecule type" value="Genomic_DNA"/>
</dbReference>
<evidence type="ECO:0000256" key="11">
    <source>
        <dbReference type="PIRSR" id="PIRSR000112-3"/>
    </source>
</evidence>
<evidence type="ECO:0000256" key="4">
    <source>
        <dbReference type="ARBA" id="ARBA00023027"/>
    </source>
</evidence>
<dbReference type="GO" id="GO:0005829">
    <property type="term" value="C:cytosol"/>
    <property type="evidence" value="ECO:0007669"/>
    <property type="project" value="TreeGrafter"/>
</dbReference>
<feature type="binding site" evidence="11">
    <location>
        <begin position="116"/>
        <end position="119"/>
    </location>
    <ligand>
        <name>NAD(+)</name>
        <dbReference type="ChEBI" id="CHEBI:57540"/>
    </ligand>
</feature>
<dbReference type="PIRSF" id="PIRSF000112">
    <property type="entry name" value="Glycerol_dehydrogenase"/>
    <property type="match status" value="1"/>
</dbReference>
<keyword evidence="9" id="KW-0862">Zinc</keyword>
<dbReference type="OrthoDB" id="5198708at2"/>
<evidence type="ECO:0000259" key="12">
    <source>
        <dbReference type="Pfam" id="PF00465"/>
    </source>
</evidence>
<feature type="binding site" evidence="11">
    <location>
        <begin position="94"/>
        <end position="98"/>
    </location>
    <ligand>
        <name>NAD(+)</name>
        <dbReference type="ChEBI" id="CHEBI:57540"/>
    </ligand>
</feature>
<evidence type="ECO:0000313" key="16">
    <source>
        <dbReference type="Proteomes" id="UP000240571"/>
    </source>
</evidence>
<name>A0A2T4FL49_9PSED</name>
<dbReference type="PANTHER" id="PTHR43616:SF5">
    <property type="entry name" value="GLYCEROL DEHYDROGENASE 1"/>
    <property type="match status" value="1"/>
</dbReference>
<keyword evidence="3" id="KW-0560">Oxidoreductase</keyword>
<dbReference type="InterPro" id="IPR018211">
    <property type="entry name" value="ADH_Fe_CS"/>
</dbReference>
<reference evidence="13 15" key="1">
    <citation type="submission" date="2016-06" db="EMBL/GenBank/DDBJ databases">
        <title>Draft genome sequence of Pseudomonas sp. S1E40, a novel strain antagonistic activity to fungal plant pathogen.</title>
        <authorList>
            <person name="Tambong J.T."/>
            <person name="Tchagang C."/>
            <person name="Xu R."/>
        </authorList>
    </citation>
    <scope>NUCLEOTIDE SEQUENCE [LARGE SCALE GENOMIC DNA]</scope>
    <source>
        <strain evidence="13 15">S1E40</strain>
    </source>
</reference>
<feature type="binding site" evidence="10">
    <location>
        <position position="121"/>
    </location>
    <ligand>
        <name>glycerol</name>
        <dbReference type="ChEBI" id="CHEBI:17754"/>
    </ligand>
</feature>
<dbReference type="Gene3D" id="3.40.50.1970">
    <property type="match status" value="1"/>
</dbReference>
<keyword evidence="2 9" id="KW-0479">Metal-binding</keyword>
<dbReference type="RefSeq" id="WP_065906092.1">
    <property type="nucleotide sequence ID" value="NZ_MAUE01000026.1"/>
</dbReference>
<feature type="binding site" evidence="11">
    <location>
        <position position="131"/>
    </location>
    <ligand>
        <name>NAD(+)</name>
        <dbReference type="ChEBI" id="CHEBI:57540"/>
    </ligand>
</feature>
<dbReference type="EMBL" id="PYWW01000056">
    <property type="protein sequence ID" value="PTC24139.1"/>
    <property type="molecule type" value="Genomic_DNA"/>
</dbReference>
<sequence length="381" mass="40562">MTQIFAAPGRYIQGYKELDRLALHVAWFGRRLMVITTQGRLDSLKPTLESSFASTRTALHYGIFSGEVTRQEIQRLAVLMQGLECDGVIGIGGGKVLDAAKALANQARVPLCIVPTVVSNDAPTSSLSVLYTEAGAFDDVLFFQRSPDVVVVDTWIIAQAPVRLLVAGMGDALSTYFEARTCVEGYRDNFLGNAGGGMKEGGGGAKATLTSMAIAELCYRVLLEDGVQAKRAAEQRCVTKAFNRVVEANALMSGIGFESNGVATAHAVYCGFSELGLRATMYHGEYVAFGTLVMLVLEGKTSGELDAVLRFCLSIGLPVTFGDLGLADITAQELDAVARTAADPNQTSNVEPFAVTVDEMRAALIAASDLGELYKYGGALR</sequence>
<organism evidence="14 16">
    <name type="scientific">Pseudomonas aylmerensis</name>
    <dbReference type="NCBI Taxonomy" id="1869229"/>
    <lineage>
        <taxon>Bacteria</taxon>
        <taxon>Pseudomonadati</taxon>
        <taxon>Pseudomonadota</taxon>
        <taxon>Gammaproteobacteria</taxon>
        <taxon>Pseudomonadales</taxon>
        <taxon>Pseudomonadaceae</taxon>
        <taxon>Pseudomonas</taxon>
    </lineage>
</organism>